<comment type="caution">
    <text evidence="12">The sequence shown here is derived from an EMBL/GenBank/DDBJ whole genome shotgun (WGS) entry which is preliminary data.</text>
</comment>
<organism evidence="12 13">
    <name type="scientific">Candidatus Magasanikbacteria bacterium RIFOXYD2_FULL_36_9</name>
    <dbReference type="NCBI Taxonomy" id="1798707"/>
    <lineage>
        <taxon>Bacteria</taxon>
        <taxon>Candidatus Magasanikiibacteriota</taxon>
    </lineage>
</organism>
<evidence type="ECO:0000256" key="5">
    <source>
        <dbReference type="ARBA" id="ARBA00023274"/>
    </source>
</evidence>
<evidence type="ECO:0000313" key="12">
    <source>
        <dbReference type="EMBL" id="OGH90187.1"/>
    </source>
</evidence>
<dbReference type="Gene3D" id="1.10.1050.10">
    <property type="entry name" value="Ribosomal Protein S4 Delta 41, Chain A, domain 1"/>
    <property type="match status" value="1"/>
</dbReference>
<sequence>MARKIGPKHKLCRKYGEKLCDSPKCPLTKRAYPAGQHGPSKKRPKVSGYGKQLLEKQKVKRIYGILERQFSNYVAEASKKVGDTSKILLNFLESRLDNTVYRAGLASSRAAARQMVNHGHITVDGEKVDIPSFRVKVGQVIAASTISKSKKLFEGITEKLQKVEAPSWLGVDSKTVSAKVLNAPAVESPNFNPKVIIEFYSR</sequence>
<dbReference type="HAMAP" id="MF_01306_B">
    <property type="entry name" value="Ribosomal_uS4_B"/>
    <property type="match status" value="1"/>
</dbReference>
<feature type="domain" description="RNA-binding S4" evidence="10">
    <location>
        <begin position="94"/>
        <end position="156"/>
    </location>
</feature>
<comment type="function">
    <text evidence="7">With S5 and S12 plays an important role in translational accuracy.</text>
</comment>
<dbReference type="EMBL" id="MFRC01000004">
    <property type="protein sequence ID" value="OGH90187.1"/>
    <property type="molecule type" value="Genomic_DNA"/>
</dbReference>
<evidence type="ECO:0000256" key="2">
    <source>
        <dbReference type="ARBA" id="ARBA00022730"/>
    </source>
</evidence>
<dbReference type="SMART" id="SM00363">
    <property type="entry name" value="S4"/>
    <property type="match status" value="1"/>
</dbReference>
<dbReference type="SUPFAM" id="SSF55174">
    <property type="entry name" value="Alpha-L RNA-binding motif"/>
    <property type="match status" value="1"/>
</dbReference>
<comment type="similarity">
    <text evidence="1 7 8">Belongs to the universal ribosomal protein uS4 family.</text>
</comment>
<evidence type="ECO:0000256" key="9">
    <source>
        <dbReference type="SAM" id="MobiDB-lite"/>
    </source>
</evidence>
<comment type="function">
    <text evidence="7">One of the primary rRNA binding proteins, it binds directly to 16S rRNA where it nucleates assembly of the body of the 30S subunit.</text>
</comment>
<dbReference type="FunFam" id="3.10.290.10:FF:000001">
    <property type="entry name" value="30S ribosomal protein S4"/>
    <property type="match status" value="1"/>
</dbReference>
<dbReference type="GO" id="GO:0006412">
    <property type="term" value="P:translation"/>
    <property type="evidence" value="ECO:0007669"/>
    <property type="project" value="UniProtKB-UniRule"/>
</dbReference>
<dbReference type="CDD" id="cd00165">
    <property type="entry name" value="S4"/>
    <property type="match status" value="1"/>
</dbReference>
<dbReference type="NCBIfam" id="TIGR01017">
    <property type="entry name" value="rpsD_bact"/>
    <property type="match status" value="1"/>
</dbReference>
<keyword evidence="2 7" id="KW-0699">rRNA-binding</keyword>
<dbReference type="NCBIfam" id="NF003717">
    <property type="entry name" value="PRK05327.1"/>
    <property type="match status" value="1"/>
</dbReference>
<dbReference type="InterPro" id="IPR022801">
    <property type="entry name" value="Ribosomal_uS4"/>
</dbReference>
<proteinExistence type="inferred from homology"/>
<dbReference type="AlphaFoldDB" id="A0A1F6P203"/>
<evidence type="ECO:0000313" key="13">
    <source>
        <dbReference type="Proteomes" id="UP000178490"/>
    </source>
</evidence>
<evidence type="ECO:0000256" key="6">
    <source>
        <dbReference type="ARBA" id="ARBA00035254"/>
    </source>
</evidence>
<feature type="domain" description="Small ribosomal subunit protein uS4 N-terminal" evidence="11">
    <location>
        <begin position="3"/>
        <end position="93"/>
    </location>
</feature>
<keyword evidence="5 7" id="KW-0687">Ribonucleoprotein</keyword>
<dbReference type="PANTHER" id="PTHR11831:SF4">
    <property type="entry name" value="SMALL RIBOSOMAL SUBUNIT PROTEIN US4M"/>
    <property type="match status" value="1"/>
</dbReference>
<dbReference type="GO" id="GO:0042274">
    <property type="term" value="P:ribosomal small subunit biogenesis"/>
    <property type="evidence" value="ECO:0007669"/>
    <property type="project" value="TreeGrafter"/>
</dbReference>
<dbReference type="PROSITE" id="PS50889">
    <property type="entry name" value="S4"/>
    <property type="match status" value="1"/>
</dbReference>
<dbReference type="GO" id="GO:0019843">
    <property type="term" value="F:rRNA binding"/>
    <property type="evidence" value="ECO:0007669"/>
    <property type="project" value="UniProtKB-UniRule"/>
</dbReference>
<name>A0A1F6P203_9BACT</name>
<dbReference type="InterPro" id="IPR036986">
    <property type="entry name" value="S4_RNA-bd_sf"/>
</dbReference>
<dbReference type="InterPro" id="IPR005709">
    <property type="entry name" value="Ribosomal_uS4_bac-type"/>
</dbReference>
<dbReference type="Proteomes" id="UP000178490">
    <property type="component" value="Unassembled WGS sequence"/>
</dbReference>
<evidence type="ECO:0000256" key="3">
    <source>
        <dbReference type="ARBA" id="ARBA00022884"/>
    </source>
</evidence>
<accession>A0A1F6P203</accession>
<dbReference type="PANTHER" id="PTHR11831">
    <property type="entry name" value="30S 40S RIBOSOMAL PROTEIN"/>
    <property type="match status" value="1"/>
</dbReference>
<keyword evidence="4 7" id="KW-0689">Ribosomal protein</keyword>
<evidence type="ECO:0000256" key="8">
    <source>
        <dbReference type="RuleBase" id="RU003699"/>
    </source>
</evidence>
<dbReference type="InterPro" id="IPR002942">
    <property type="entry name" value="S4_RNA-bd"/>
</dbReference>
<evidence type="ECO:0000259" key="11">
    <source>
        <dbReference type="SMART" id="SM01390"/>
    </source>
</evidence>
<keyword evidence="3 7" id="KW-0694">RNA-binding</keyword>
<reference evidence="12 13" key="1">
    <citation type="journal article" date="2016" name="Nat. Commun.">
        <title>Thousands of microbial genomes shed light on interconnected biogeochemical processes in an aquifer system.</title>
        <authorList>
            <person name="Anantharaman K."/>
            <person name="Brown C.T."/>
            <person name="Hug L.A."/>
            <person name="Sharon I."/>
            <person name="Castelle C.J."/>
            <person name="Probst A.J."/>
            <person name="Thomas B.C."/>
            <person name="Singh A."/>
            <person name="Wilkins M.J."/>
            <person name="Karaoz U."/>
            <person name="Brodie E.L."/>
            <person name="Williams K.H."/>
            <person name="Hubbard S.S."/>
            <person name="Banfield J.F."/>
        </authorList>
    </citation>
    <scope>NUCLEOTIDE SEQUENCE [LARGE SCALE GENOMIC DNA]</scope>
</reference>
<dbReference type="SMART" id="SM01390">
    <property type="entry name" value="Ribosomal_S4"/>
    <property type="match status" value="1"/>
</dbReference>
<evidence type="ECO:0000256" key="1">
    <source>
        <dbReference type="ARBA" id="ARBA00007465"/>
    </source>
</evidence>
<evidence type="ECO:0000259" key="10">
    <source>
        <dbReference type="SMART" id="SM00363"/>
    </source>
</evidence>
<evidence type="ECO:0000256" key="4">
    <source>
        <dbReference type="ARBA" id="ARBA00022980"/>
    </source>
</evidence>
<dbReference type="Gene3D" id="3.10.290.10">
    <property type="entry name" value="RNA-binding S4 domain"/>
    <property type="match status" value="1"/>
</dbReference>
<dbReference type="Pfam" id="PF00163">
    <property type="entry name" value="Ribosomal_S4"/>
    <property type="match status" value="1"/>
</dbReference>
<gene>
    <name evidence="7" type="primary">rpsD</name>
    <name evidence="12" type="ORF">A2537_03470</name>
</gene>
<protein>
    <recommendedName>
        <fullName evidence="6 7">Small ribosomal subunit protein uS4</fullName>
    </recommendedName>
</protein>
<dbReference type="InterPro" id="IPR001912">
    <property type="entry name" value="Ribosomal_uS4_N"/>
</dbReference>
<dbReference type="Pfam" id="PF01479">
    <property type="entry name" value="S4"/>
    <property type="match status" value="1"/>
</dbReference>
<dbReference type="GO" id="GO:0015935">
    <property type="term" value="C:small ribosomal subunit"/>
    <property type="evidence" value="ECO:0007669"/>
    <property type="project" value="InterPro"/>
</dbReference>
<feature type="region of interest" description="Disordered" evidence="9">
    <location>
        <begin position="30"/>
        <end position="50"/>
    </location>
</feature>
<dbReference type="PROSITE" id="PS00632">
    <property type="entry name" value="RIBOSOMAL_S4"/>
    <property type="match status" value="1"/>
</dbReference>
<evidence type="ECO:0000256" key="7">
    <source>
        <dbReference type="HAMAP-Rule" id="MF_01306"/>
    </source>
</evidence>
<dbReference type="GO" id="GO:0003735">
    <property type="term" value="F:structural constituent of ribosome"/>
    <property type="evidence" value="ECO:0007669"/>
    <property type="project" value="InterPro"/>
</dbReference>
<dbReference type="InterPro" id="IPR018079">
    <property type="entry name" value="Ribosomal_uS4_CS"/>
</dbReference>
<comment type="subunit">
    <text evidence="7">Part of the 30S ribosomal subunit. Contacts protein S5. The interaction surface between S4 and S5 is involved in control of translational fidelity.</text>
</comment>